<organism evidence="1">
    <name type="scientific">marine metagenome</name>
    <dbReference type="NCBI Taxonomy" id="408172"/>
    <lineage>
        <taxon>unclassified sequences</taxon>
        <taxon>metagenomes</taxon>
        <taxon>ecological metagenomes</taxon>
    </lineage>
</organism>
<protein>
    <recommendedName>
        <fullName evidence="2">Flagellar biosynthesis protein FlhB</fullName>
    </recommendedName>
</protein>
<sequence>MEQKIAVAVLYDRIKAPTLTAKGSGDLAEEIVKKAEEADVPITEDRLLAATLAQLELNEEIPESLFKSVAIVLAWVYRLQGKTPWRCFSMIYDLSDYKYLLGRYYD</sequence>
<dbReference type="EMBL" id="UINC01031523">
    <property type="protein sequence ID" value="SVB17706.1"/>
    <property type="molecule type" value="Genomic_DNA"/>
</dbReference>
<gene>
    <name evidence="1" type="ORF">METZ01_LOCUS170560</name>
</gene>
<dbReference type="SUPFAM" id="SSF160544">
    <property type="entry name" value="EscU C-terminal domain-like"/>
    <property type="match status" value="1"/>
</dbReference>
<dbReference type="AlphaFoldDB" id="A0A382BV63"/>
<dbReference type="Pfam" id="PF01312">
    <property type="entry name" value="Bac_export_2"/>
    <property type="match status" value="1"/>
</dbReference>
<dbReference type="GO" id="GO:0009306">
    <property type="term" value="P:protein secretion"/>
    <property type="evidence" value="ECO:0007669"/>
    <property type="project" value="InterPro"/>
</dbReference>
<dbReference type="PANTHER" id="PTHR30531">
    <property type="entry name" value="FLAGELLAR BIOSYNTHETIC PROTEIN FLHB"/>
    <property type="match status" value="1"/>
</dbReference>
<dbReference type="GO" id="GO:0005886">
    <property type="term" value="C:plasma membrane"/>
    <property type="evidence" value="ECO:0007669"/>
    <property type="project" value="TreeGrafter"/>
</dbReference>
<name>A0A382BV63_9ZZZZ</name>
<reference evidence="1" key="1">
    <citation type="submission" date="2018-05" db="EMBL/GenBank/DDBJ databases">
        <authorList>
            <person name="Lanie J.A."/>
            <person name="Ng W.-L."/>
            <person name="Kazmierczak K.M."/>
            <person name="Andrzejewski T.M."/>
            <person name="Davidsen T.M."/>
            <person name="Wayne K.J."/>
            <person name="Tettelin H."/>
            <person name="Glass J.I."/>
            <person name="Rusch D."/>
            <person name="Podicherti R."/>
            <person name="Tsui H.-C.T."/>
            <person name="Winkler M.E."/>
        </authorList>
    </citation>
    <scope>NUCLEOTIDE SEQUENCE</scope>
</reference>
<evidence type="ECO:0000313" key="1">
    <source>
        <dbReference type="EMBL" id="SVB17706.1"/>
    </source>
</evidence>
<evidence type="ECO:0008006" key="2">
    <source>
        <dbReference type="Google" id="ProtNLM"/>
    </source>
</evidence>
<dbReference type="InterPro" id="IPR006135">
    <property type="entry name" value="T3SS_substrate_exporter"/>
</dbReference>
<dbReference type="InterPro" id="IPR029025">
    <property type="entry name" value="T3SS_substrate_exporter_C"/>
</dbReference>
<accession>A0A382BV63</accession>
<dbReference type="PANTHER" id="PTHR30531:SF12">
    <property type="entry name" value="FLAGELLAR BIOSYNTHETIC PROTEIN FLHB"/>
    <property type="match status" value="1"/>
</dbReference>
<proteinExistence type="predicted"/>
<dbReference type="Gene3D" id="3.40.1690.10">
    <property type="entry name" value="secretion proteins EscU"/>
    <property type="match status" value="1"/>
</dbReference>